<proteinExistence type="predicted"/>
<feature type="transmembrane region" description="Helical" evidence="1">
    <location>
        <begin position="66"/>
        <end position="83"/>
    </location>
</feature>
<dbReference type="RefSeq" id="WP_344427702.1">
    <property type="nucleotide sequence ID" value="NZ_BAAAQK010000029.1"/>
</dbReference>
<sequence>MNTTAHPPRELQRVITLLLVNLGLSTILALLFLVFHNALLDHQMAHLGLPAGADVEGVRAGLSAGLWSRVAGVVIIGIVYVFLLRRIREGRRRAYIRVLIISVVSLAGIAYLMTSGQYPVWVDVEQAIQAVVLIALLWAVTRPAVRAHFSSGRTPSAGGPVPGPATRR</sequence>
<keyword evidence="1" id="KW-0472">Membrane</keyword>
<reference evidence="2 3" key="1">
    <citation type="journal article" date="2019" name="Int. J. Syst. Evol. Microbiol.">
        <title>The Global Catalogue of Microorganisms (GCM) 10K type strain sequencing project: providing services to taxonomists for standard genome sequencing and annotation.</title>
        <authorList>
            <consortium name="The Broad Institute Genomics Platform"/>
            <consortium name="The Broad Institute Genome Sequencing Center for Infectious Disease"/>
            <person name="Wu L."/>
            <person name="Ma J."/>
        </authorList>
    </citation>
    <scope>NUCLEOTIDE SEQUENCE [LARGE SCALE GENOMIC DNA]</scope>
    <source>
        <strain evidence="2 3">JCM 16009</strain>
    </source>
</reference>
<keyword evidence="3" id="KW-1185">Reference proteome</keyword>
<accession>A0ABN2NPN7</accession>
<keyword evidence="1" id="KW-0812">Transmembrane</keyword>
<comment type="caution">
    <text evidence="2">The sequence shown here is derived from an EMBL/GenBank/DDBJ whole genome shotgun (WGS) entry which is preliminary data.</text>
</comment>
<evidence type="ECO:0000313" key="2">
    <source>
        <dbReference type="EMBL" id="GAA1879411.1"/>
    </source>
</evidence>
<evidence type="ECO:0000256" key="1">
    <source>
        <dbReference type="SAM" id="Phobius"/>
    </source>
</evidence>
<dbReference type="EMBL" id="BAAAQK010000029">
    <property type="protein sequence ID" value="GAA1879411.1"/>
    <property type="molecule type" value="Genomic_DNA"/>
</dbReference>
<evidence type="ECO:0000313" key="3">
    <source>
        <dbReference type="Proteomes" id="UP001500449"/>
    </source>
</evidence>
<dbReference type="Proteomes" id="UP001500449">
    <property type="component" value="Unassembled WGS sequence"/>
</dbReference>
<gene>
    <name evidence="2" type="ORF">GCM10009836_70990</name>
</gene>
<keyword evidence="1" id="KW-1133">Transmembrane helix</keyword>
<feature type="transmembrane region" description="Helical" evidence="1">
    <location>
        <begin position="126"/>
        <end position="145"/>
    </location>
</feature>
<feature type="transmembrane region" description="Helical" evidence="1">
    <location>
        <begin position="14"/>
        <end position="35"/>
    </location>
</feature>
<organism evidence="2 3">
    <name type="scientific">Pseudonocardia ailaonensis</name>
    <dbReference type="NCBI Taxonomy" id="367279"/>
    <lineage>
        <taxon>Bacteria</taxon>
        <taxon>Bacillati</taxon>
        <taxon>Actinomycetota</taxon>
        <taxon>Actinomycetes</taxon>
        <taxon>Pseudonocardiales</taxon>
        <taxon>Pseudonocardiaceae</taxon>
        <taxon>Pseudonocardia</taxon>
    </lineage>
</organism>
<name>A0ABN2NPN7_9PSEU</name>
<protein>
    <submittedName>
        <fullName evidence="2">Uncharacterized protein</fullName>
    </submittedName>
</protein>
<feature type="transmembrane region" description="Helical" evidence="1">
    <location>
        <begin position="95"/>
        <end position="114"/>
    </location>
</feature>